<keyword evidence="2" id="KW-1185">Reference proteome</keyword>
<reference evidence="1 2" key="1">
    <citation type="journal article" date="2013" name="Curr. Biol.">
        <title>Shared signatures of parasitism and phylogenomics unite Cryptomycota and microsporidia.</title>
        <authorList>
            <person name="James T.Y."/>
            <person name="Pelin A."/>
            <person name="Bonen L."/>
            <person name="Ahrendt S."/>
            <person name="Sain D."/>
            <person name="Corradi N."/>
            <person name="Stajich J.E."/>
        </authorList>
    </citation>
    <scope>NUCLEOTIDE SEQUENCE [LARGE SCALE GENOMIC DNA]</scope>
    <source>
        <strain evidence="1 2">CSF55</strain>
    </source>
</reference>
<dbReference type="AlphaFoldDB" id="A0A075AZ58"/>
<gene>
    <name evidence="1" type="ORF">O9G_005118</name>
</gene>
<proteinExistence type="predicted"/>
<protein>
    <submittedName>
        <fullName evidence="1">Uncharacterized protein</fullName>
    </submittedName>
</protein>
<evidence type="ECO:0000313" key="2">
    <source>
        <dbReference type="Proteomes" id="UP000030755"/>
    </source>
</evidence>
<name>A0A075AZ58_ROZAC</name>
<dbReference type="Proteomes" id="UP000030755">
    <property type="component" value="Unassembled WGS sequence"/>
</dbReference>
<organism evidence="1 2">
    <name type="scientific">Rozella allomycis (strain CSF55)</name>
    <dbReference type="NCBI Taxonomy" id="988480"/>
    <lineage>
        <taxon>Eukaryota</taxon>
        <taxon>Fungi</taxon>
        <taxon>Fungi incertae sedis</taxon>
        <taxon>Cryptomycota</taxon>
        <taxon>Cryptomycota incertae sedis</taxon>
        <taxon>Rozella</taxon>
    </lineage>
</organism>
<sequence length="82" mass="9424">MKGKFAPIFGEDFMTPEELLFPNLLKVQEIFIKILNSNKAVDVYKTINYYDYAFILLNYFAADIMVIPNLGSTRNINGHDNS</sequence>
<dbReference type="EMBL" id="KE561014">
    <property type="protein sequence ID" value="EPZ33997.1"/>
    <property type="molecule type" value="Genomic_DNA"/>
</dbReference>
<accession>A0A075AZ58</accession>
<dbReference type="HOGENOM" id="CLU_2559593_0_0_1"/>
<evidence type="ECO:0000313" key="1">
    <source>
        <dbReference type="EMBL" id="EPZ33997.1"/>
    </source>
</evidence>